<name>A0ABY6KHT7_9ARAC</name>
<keyword evidence="4" id="KW-1185">Reference proteome</keyword>
<dbReference type="Proteomes" id="UP001235939">
    <property type="component" value="Chromosome 05"/>
</dbReference>
<dbReference type="Gene3D" id="1.10.20.10">
    <property type="entry name" value="Histone, subunit A"/>
    <property type="match status" value="1"/>
</dbReference>
<sequence length="136" mass="15111">MPLVASGKVIKKAESCAHHRQEEVQEEGKSSFSIYKVMVHSDTGISSKAIMNSFVNDIFERIAGESPGPLQQTITSREIPSAFFCLESWLSTPFLRGLRLSPSTPRQKGVRNENKKKTADMSLGLLQRSTNVPFVE</sequence>
<dbReference type="EMBL" id="CP092867">
    <property type="protein sequence ID" value="UYV67318.1"/>
    <property type="molecule type" value="Genomic_DNA"/>
</dbReference>
<reference evidence="3 4" key="1">
    <citation type="submission" date="2022-01" db="EMBL/GenBank/DDBJ databases">
        <title>A chromosomal length assembly of Cordylochernes scorpioides.</title>
        <authorList>
            <person name="Zeh D."/>
            <person name="Zeh J."/>
        </authorList>
    </citation>
    <scope>NUCLEOTIDE SEQUENCE [LARGE SCALE GENOMIC DNA]</scope>
    <source>
        <strain evidence="3">IN4F17</strain>
        <tissue evidence="3">Whole Body</tissue>
    </source>
</reference>
<protein>
    <submittedName>
        <fullName evidence="3">Uncharacterized protein</fullName>
    </submittedName>
</protein>
<dbReference type="SMART" id="SM00427">
    <property type="entry name" value="H2B"/>
    <property type="match status" value="1"/>
</dbReference>
<proteinExistence type="inferred from homology"/>
<comment type="similarity">
    <text evidence="1">Belongs to the histone H2B family.</text>
</comment>
<evidence type="ECO:0000256" key="1">
    <source>
        <dbReference type="ARBA" id="ARBA00006846"/>
    </source>
</evidence>
<evidence type="ECO:0000313" key="3">
    <source>
        <dbReference type="EMBL" id="UYV67318.1"/>
    </source>
</evidence>
<gene>
    <name evidence="3" type="ORF">LAZ67_5000212</name>
</gene>
<evidence type="ECO:0000256" key="2">
    <source>
        <dbReference type="SAM" id="MobiDB-lite"/>
    </source>
</evidence>
<dbReference type="SUPFAM" id="SSF47113">
    <property type="entry name" value="Histone-fold"/>
    <property type="match status" value="1"/>
</dbReference>
<accession>A0ABY6KHT7</accession>
<dbReference type="InterPro" id="IPR000558">
    <property type="entry name" value="Histone_H2B"/>
</dbReference>
<organism evidence="3 4">
    <name type="scientific">Cordylochernes scorpioides</name>
    <dbReference type="NCBI Taxonomy" id="51811"/>
    <lineage>
        <taxon>Eukaryota</taxon>
        <taxon>Metazoa</taxon>
        <taxon>Ecdysozoa</taxon>
        <taxon>Arthropoda</taxon>
        <taxon>Chelicerata</taxon>
        <taxon>Arachnida</taxon>
        <taxon>Pseudoscorpiones</taxon>
        <taxon>Cheliferoidea</taxon>
        <taxon>Chernetidae</taxon>
        <taxon>Cordylochernes</taxon>
    </lineage>
</organism>
<feature type="region of interest" description="Disordered" evidence="2">
    <location>
        <begin position="101"/>
        <end position="122"/>
    </location>
</feature>
<evidence type="ECO:0000313" key="4">
    <source>
        <dbReference type="Proteomes" id="UP001235939"/>
    </source>
</evidence>
<dbReference type="InterPro" id="IPR009072">
    <property type="entry name" value="Histone-fold"/>
</dbReference>
<dbReference type="PANTHER" id="PTHR23428">
    <property type="entry name" value="HISTONE H2B"/>
    <property type="match status" value="1"/>
</dbReference>
<feature type="compositionally biased region" description="Basic and acidic residues" evidence="2">
    <location>
        <begin position="110"/>
        <end position="119"/>
    </location>
</feature>